<dbReference type="Pfam" id="PF02481">
    <property type="entry name" value="DNA_processg_A"/>
    <property type="match status" value="1"/>
</dbReference>
<dbReference type="Pfam" id="PF21102">
    <property type="entry name" value="DprA_N"/>
    <property type="match status" value="1"/>
</dbReference>
<dbReference type="InterPro" id="IPR041614">
    <property type="entry name" value="DprA_WH"/>
</dbReference>
<feature type="domain" description="Smf/DprA SLOG" evidence="2">
    <location>
        <begin position="73"/>
        <end position="279"/>
    </location>
</feature>
<sequence>MPADAIDRLRLARTHRVGPVSYRQLVARFGSATAAIAALPDLVRRSGGRAAKVADPVDIEAEVERVQRLGGEYLFVDSDSYPHQLGELQNAPIALIVRGDTKLLKKPAIAMVGARNSSAASCRFARQIAAELGQSGHVIVSGLARGIDTAAHEGAMEHGTIGVIASGLDIAFPPENKALQDEMGERHLVVTEYPPGTEPLARQFPHRNRIIAGMALGTVVVEAAPRSGSLLTARMATESGREVMAVPGHPLDPRAQGCNQLIREGATLVQSASDIIEAVSHIDPRAANRFNAPPAELFETGGADPDDSARSLLVGLLGPVAVSVDELVRQAELPAPVVQMVLLELELAERLQRHAAGRVSLIS</sequence>
<evidence type="ECO:0000313" key="4">
    <source>
        <dbReference type="EMBL" id="QJQ33757.1"/>
    </source>
</evidence>
<dbReference type="InterPro" id="IPR057666">
    <property type="entry name" value="DrpA_SLOG"/>
</dbReference>
<dbReference type="SUPFAM" id="SSF102405">
    <property type="entry name" value="MCP/YpsA-like"/>
    <property type="match status" value="1"/>
</dbReference>
<evidence type="ECO:0000259" key="2">
    <source>
        <dbReference type="Pfam" id="PF02481"/>
    </source>
</evidence>
<accession>A0A6M4AXB6</accession>
<organism evidence="4 5">
    <name type="scientific">Sphingomonas lacunae</name>
    <dbReference type="NCBI Taxonomy" id="2698828"/>
    <lineage>
        <taxon>Bacteria</taxon>
        <taxon>Pseudomonadati</taxon>
        <taxon>Pseudomonadota</taxon>
        <taxon>Alphaproteobacteria</taxon>
        <taxon>Sphingomonadales</taxon>
        <taxon>Sphingomonadaceae</taxon>
        <taxon>Sphingomonas</taxon>
    </lineage>
</organism>
<comment type="similarity">
    <text evidence="1">Belongs to the DprA/Smf family.</text>
</comment>
<dbReference type="Gene3D" id="3.40.50.450">
    <property type="match status" value="1"/>
</dbReference>
<dbReference type="PANTHER" id="PTHR43022">
    <property type="entry name" value="PROTEIN SMF"/>
    <property type="match status" value="1"/>
</dbReference>
<gene>
    <name evidence="4" type="primary">dprA</name>
    <name evidence="4" type="ORF">GV829_12060</name>
</gene>
<dbReference type="GO" id="GO:0009294">
    <property type="term" value="P:DNA-mediated transformation"/>
    <property type="evidence" value="ECO:0007669"/>
    <property type="project" value="InterPro"/>
</dbReference>
<dbReference type="Proteomes" id="UP000503018">
    <property type="component" value="Chromosome"/>
</dbReference>
<dbReference type="Gene3D" id="1.10.10.10">
    <property type="entry name" value="Winged helix-like DNA-binding domain superfamily/Winged helix DNA-binding domain"/>
    <property type="match status" value="1"/>
</dbReference>
<dbReference type="InterPro" id="IPR003488">
    <property type="entry name" value="DprA"/>
</dbReference>
<dbReference type="Pfam" id="PF17782">
    <property type="entry name" value="WHD_DprA"/>
    <property type="match status" value="1"/>
</dbReference>
<feature type="domain" description="DprA winged helix" evidence="3">
    <location>
        <begin position="303"/>
        <end position="357"/>
    </location>
</feature>
<evidence type="ECO:0000256" key="1">
    <source>
        <dbReference type="ARBA" id="ARBA00006525"/>
    </source>
</evidence>
<reference evidence="4 5" key="1">
    <citation type="submission" date="2020-01" db="EMBL/GenBank/DDBJ databases">
        <title>Sphingomonas sp. strain CSW-10.</title>
        <authorList>
            <person name="Chen W.-M."/>
        </authorList>
    </citation>
    <scope>NUCLEOTIDE SEQUENCE [LARGE SCALE GENOMIC DNA]</scope>
    <source>
        <strain evidence="4 5">CSW-10</strain>
    </source>
</reference>
<dbReference type="NCBIfam" id="TIGR00732">
    <property type="entry name" value="dprA"/>
    <property type="match status" value="1"/>
</dbReference>
<evidence type="ECO:0000259" key="3">
    <source>
        <dbReference type="Pfam" id="PF17782"/>
    </source>
</evidence>
<keyword evidence="5" id="KW-1185">Reference proteome</keyword>
<evidence type="ECO:0000313" key="5">
    <source>
        <dbReference type="Proteomes" id="UP000503018"/>
    </source>
</evidence>
<dbReference type="PANTHER" id="PTHR43022:SF1">
    <property type="entry name" value="PROTEIN SMF"/>
    <property type="match status" value="1"/>
</dbReference>
<dbReference type="AlphaFoldDB" id="A0A6M4AXB6"/>
<dbReference type="InterPro" id="IPR036388">
    <property type="entry name" value="WH-like_DNA-bd_sf"/>
</dbReference>
<name>A0A6M4AXB6_9SPHN</name>
<protein>
    <submittedName>
        <fullName evidence="4">DNA-protecting protein DprA</fullName>
    </submittedName>
</protein>
<dbReference type="EMBL" id="CP053015">
    <property type="protein sequence ID" value="QJQ33757.1"/>
    <property type="molecule type" value="Genomic_DNA"/>
</dbReference>
<proteinExistence type="inferred from homology"/>
<dbReference type="KEGG" id="slan:GV829_12060"/>